<name>A0A0L8I4L2_OCTBM</name>
<feature type="domain" description="C2H2-type" evidence="8">
    <location>
        <begin position="256"/>
        <end position="283"/>
    </location>
</feature>
<keyword evidence="4 7" id="KW-0863">Zinc-finger</keyword>
<dbReference type="EMBL" id="KQ416654">
    <property type="protein sequence ID" value="KOF96004.1"/>
    <property type="molecule type" value="Genomic_DNA"/>
</dbReference>
<dbReference type="PROSITE" id="PS50157">
    <property type="entry name" value="ZINC_FINGER_C2H2_2"/>
    <property type="match status" value="6"/>
</dbReference>
<protein>
    <recommendedName>
        <fullName evidence="8">C2H2-type domain-containing protein</fullName>
    </recommendedName>
</protein>
<gene>
    <name evidence="9" type="ORF">OCBIM_220367141mg</name>
</gene>
<dbReference type="Pfam" id="PF00096">
    <property type="entry name" value="zf-C2H2"/>
    <property type="match status" value="6"/>
</dbReference>
<evidence type="ECO:0000256" key="7">
    <source>
        <dbReference type="PROSITE-ProRule" id="PRU00042"/>
    </source>
</evidence>
<dbReference type="EMBL" id="KQ416654">
    <property type="protein sequence ID" value="KOF96005.1"/>
    <property type="molecule type" value="Genomic_DNA"/>
</dbReference>
<reference evidence="9" key="1">
    <citation type="submission" date="2015-07" db="EMBL/GenBank/DDBJ databases">
        <title>MeaNS - Measles Nucleotide Surveillance Program.</title>
        <authorList>
            <person name="Tran T."/>
            <person name="Druce J."/>
        </authorList>
    </citation>
    <scope>NUCLEOTIDE SEQUENCE</scope>
    <source>
        <strain evidence="9">UCB-OBI-ISO-001</strain>
        <tissue evidence="9">Gonad</tissue>
    </source>
</reference>
<dbReference type="Gene3D" id="3.30.160.60">
    <property type="entry name" value="Classic Zinc Finger"/>
    <property type="match status" value="6"/>
</dbReference>
<keyword evidence="3" id="KW-0677">Repeat</keyword>
<dbReference type="GO" id="GO:0005694">
    <property type="term" value="C:chromosome"/>
    <property type="evidence" value="ECO:0007669"/>
    <property type="project" value="UniProtKB-ARBA"/>
</dbReference>
<dbReference type="FunFam" id="3.30.160.60:FF:001732">
    <property type="entry name" value="Zgc:162936"/>
    <property type="match status" value="1"/>
</dbReference>
<dbReference type="GO" id="GO:0000981">
    <property type="term" value="F:DNA-binding transcription factor activity, RNA polymerase II-specific"/>
    <property type="evidence" value="ECO:0007669"/>
    <property type="project" value="TreeGrafter"/>
</dbReference>
<evidence type="ECO:0000256" key="4">
    <source>
        <dbReference type="ARBA" id="ARBA00022771"/>
    </source>
</evidence>
<evidence type="ECO:0000256" key="2">
    <source>
        <dbReference type="ARBA" id="ARBA00022723"/>
    </source>
</evidence>
<dbReference type="GO" id="GO:0005634">
    <property type="term" value="C:nucleus"/>
    <property type="evidence" value="ECO:0007669"/>
    <property type="project" value="UniProtKB-SubCell"/>
</dbReference>
<dbReference type="PANTHER" id="PTHR24394:SF29">
    <property type="entry name" value="MYONEURIN"/>
    <property type="match status" value="1"/>
</dbReference>
<feature type="domain" description="C2H2-type" evidence="8">
    <location>
        <begin position="69"/>
        <end position="96"/>
    </location>
</feature>
<evidence type="ECO:0000259" key="8">
    <source>
        <dbReference type="PROSITE" id="PS50157"/>
    </source>
</evidence>
<feature type="domain" description="C2H2-type" evidence="8">
    <location>
        <begin position="228"/>
        <end position="255"/>
    </location>
</feature>
<dbReference type="InterPro" id="IPR013087">
    <property type="entry name" value="Znf_C2H2_type"/>
</dbReference>
<evidence type="ECO:0000313" key="9">
    <source>
        <dbReference type="EMBL" id="KOF96005.1"/>
    </source>
</evidence>
<comment type="subcellular location">
    <subcellularLocation>
        <location evidence="1">Nucleus</location>
    </subcellularLocation>
</comment>
<evidence type="ECO:0000256" key="3">
    <source>
        <dbReference type="ARBA" id="ARBA00022737"/>
    </source>
</evidence>
<evidence type="ECO:0000256" key="1">
    <source>
        <dbReference type="ARBA" id="ARBA00004123"/>
    </source>
</evidence>
<dbReference type="FunFam" id="3.30.160.60:FF:000624">
    <property type="entry name" value="zinc finger protein 697"/>
    <property type="match status" value="1"/>
</dbReference>
<dbReference type="FunFam" id="3.30.160.60:FF:000512">
    <property type="entry name" value="zinc finger protein 197 isoform X1"/>
    <property type="match status" value="1"/>
</dbReference>
<dbReference type="InterPro" id="IPR036236">
    <property type="entry name" value="Znf_C2H2_sf"/>
</dbReference>
<keyword evidence="5" id="KW-0862">Zinc</keyword>
<dbReference type="PANTHER" id="PTHR24394">
    <property type="entry name" value="ZINC FINGER PROTEIN"/>
    <property type="match status" value="1"/>
</dbReference>
<evidence type="ECO:0000256" key="6">
    <source>
        <dbReference type="ARBA" id="ARBA00023242"/>
    </source>
</evidence>
<dbReference type="GO" id="GO:0045893">
    <property type="term" value="P:positive regulation of DNA-templated transcription"/>
    <property type="evidence" value="ECO:0007669"/>
    <property type="project" value="UniProtKB-ARBA"/>
</dbReference>
<keyword evidence="2" id="KW-0479">Metal-binding</keyword>
<dbReference type="AlphaFoldDB" id="A0A0L8I4L2"/>
<sequence>MNNLMPSTATLIHCDVQDLETAATIVHLNTTAATASVNDKTAVCNICGKIFSRHNLERHKRTHRGEKLFTCLICDRSFSQKSHLTVHERIHTGVRPFKCNICGCAFSRKDYLVRHTRTQHSGKVYNINNQIIATPQAAPVKKNRVKKSNKNNNANLHISNAVRSSDPVYPQQQQQQHQVISNQIAPVTSNPPFDCEECWREYNQSQAIGLQKQGQFSASSGHIPVLPCVCDICGKGFSTTGKLSTHSKIHSRPKLFNCDVCNKAFSRRDHLRVHKRIHSGERPFKCELCGYAFTRIDHLERHKRPNKGVRKLSCVPRISVVAEEGTSAAVTVETEQNGEQVAVTAAAAAHHGNGNATTITTLTNVPHHITVQPHPGNVLYHTNLAPQISVAYHPAVQQMDVYHTDVHN</sequence>
<organism evidence="9">
    <name type="scientific">Octopus bimaculoides</name>
    <name type="common">California two-spotted octopus</name>
    <dbReference type="NCBI Taxonomy" id="37653"/>
    <lineage>
        <taxon>Eukaryota</taxon>
        <taxon>Metazoa</taxon>
        <taxon>Spiralia</taxon>
        <taxon>Lophotrochozoa</taxon>
        <taxon>Mollusca</taxon>
        <taxon>Cephalopoda</taxon>
        <taxon>Coleoidea</taxon>
        <taxon>Octopodiformes</taxon>
        <taxon>Octopoda</taxon>
        <taxon>Incirrata</taxon>
        <taxon>Octopodidae</taxon>
        <taxon>Octopus</taxon>
    </lineage>
</organism>
<accession>A0A0L8I4L2</accession>
<feature type="domain" description="C2H2-type" evidence="8">
    <location>
        <begin position="97"/>
        <end position="125"/>
    </location>
</feature>
<dbReference type="PROSITE" id="PS00028">
    <property type="entry name" value="ZINC_FINGER_C2H2_1"/>
    <property type="match status" value="4"/>
</dbReference>
<proteinExistence type="predicted"/>
<dbReference type="FunFam" id="3.30.160.60:FF:000446">
    <property type="entry name" value="Zinc finger protein"/>
    <property type="match status" value="1"/>
</dbReference>
<dbReference type="OrthoDB" id="9970574at2759"/>
<feature type="domain" description="C2H2-type" evidence="8">
    <location>
        <begin position="42"/>
        <end position="68"/>
    </location>
</feature>
<dbReference type="SMART" id="SM00355">
    <property type="entry name" value="ZnF_C2H2"/>
    <property type="match status" value="6"/>
</dbReference>
<feature type="domain" description="C2H2-type" evidence="8">
    <location>
        <begin position="284"/>
        <end position="311"/>
    </location>
</feature>
<dbReference type="FunFam" id="3.30.160.60:FF:000870">
    <property type="entry name" value="zinc finger protein 197 isoform X1"/>
    <property type="match status" value="1"/>
</dbReference>
<dbReference type="GO" id="GO:0043565">
    <property type="term" value="F:sequence-specific DNA binding"/>
    <property type="evidence" value="ECO:0007669"/>
    <property type="project" value="UniProtKB-ARBA"/>
</dbReference>
<dbReference type="SUPFAM" id="SSF57667">
    <property type="entry name" value="beta-beta-alpha zinc fingers"/>
    <property type="match status" value="4"/>
</dbReference>
<dbReference type="GO" id="GO:0008270">
    <property type="term" value="F:zinc ion binding"/>
    <property type="evidence" value="ECO:0007669"/>
    <property type="project" value="UniProtKB-KW"/>
</dbReference>
<dbReference type="KEGG" id="obi:106884349"/>
<keyword evidence="6" id="KW-0539">Nucleus</keyword>
<evidence type="ECO:0000256" key="5">
    <source>
        <dbReference type="ARBA" id="ARBA00022833"/>
    </source>
</evidence>